<accession>A0A543FT39</accession>
<dbReference type="InterPro" id="IPR032808">
    <property type="entry name" value="DoxX"/>
</dbReference>
<dbReference type="Proteomes" id="UP000319818">
    <property type="component" value="Unassembled WGS sequence"/>
</dbReference>
<feature type="transmembrane region" description="Helical" evidence="5">
    <location>
        <begin position="46"/>
        <end position="64"/>
    </location>
</feature>
<evidence type="ECO:0000313" key="7">
    <source>
        <dbReference type="Proteomes" id="UP000319818"/>
    </source>
</evidence>
<feature type="transmembrane region" description="Helical" evidence="5">
    <location>
        <begin position="6"/>
        <end position="26"/>
    </location>
</feature>
<feature type="transmembrane region" description="Helical" evidence="5">
    <location>
        <begin position="70"/>
        <end position="89"/>
    </location>
</feature>
<evidence type="ECO:0000256" key="1">
    <source>
        <dbReference type="ARBA" id="ARBA00004141"/>
    </source>
</evidence>
<organism evidence="6 7">
    <name type="scientific">Pseudonocardia cypriaca</name>
    <dbReference type="NCBI Taxonomy" id="882449"/>
    <lineage>
        <taxon>Bacteria</taxon>
        <taxon>Bacillati</taxon>
        <taxon>Actinomycetota</taxon>
        <taxon>Actinomycetes</taxon>
        <taxon>Pseudonocardiales</taxon>
        <taxon>Pseudonocardiaceae</taxon>
        <taxon>Pseudonocardia</taxon>
    </lineage>
</organism>
<comment type="subcellular location">
    <subcellularLocation>
        <location evidence="1">Membrane</location>
        <topology evidence="1">Multi-pass membrane protein</topology>
    </subcellularLocation>
</comment>
<dbReference type="EMBL" id="VFPH01000002">
    <property type="protein sequence ID" value="TQM37008.1"/>
    <property type="molecule type" value="Genomic_DNA"/>
</dbReference>
<keyword evidence="2 5" id="KW-0812">Transmembrane</keyword>
<dbReference type="OrthoDB" id="2629817at2"/>
<dbReference type="AlphaFoldDB" id="A0A543FT39"/>
<protein>
    <submittedName>
        <fullName evidence="6">DoxX-like protein</fullName>
    </submittedName>
</protein>
<dbReference type="Pfam" id="PF13564">
    <property type="entry name" value="DoxX_2"/>
    <property type="match status" value="1"/>
</dbReference>
<evidence type="ECO:0000256" key="5">
    <source>
        <dbReference type="SAM" id="Phobius"/>
    </source>
</evidence>
<keyword evidence="4 5" id="KW-0472">Membrane</keyword>
<keyword evidence="7" id="KW-1185">Reference proteome</keyword>
<name>A0A543FT39_9PSEU</name>
<evidence type="ECO:0000256" key="2">
    <source>
        <dbReference type="ARBA" id="ARBA00022692"/>
    </source>
</evidence>
<feature type="transmembrane region" description="Helical" evidence="5">
    <location>
        <begin position="101"/>
        <end position="119"/>
    </location>
</feature>
<keyword evidence="3 5" id="KW-1133">Transmembrane helix</keyword>
<dbReference type="RefSeq" id="WP_142103898.1">
    <property type="nucleotide sequence ID" value="NZ_VFPH01000002.1"/>
</dbReference>
<evidence type="ECO:0000313" key="6">
    <source>
        <dbReference type="EMBL" id="TQM37008.1"/>
    </source>
</evidence>
<comment type="caution">
    <text evidence="6">The sequence shown here is derived from an EMBL/GenBank/DDBJ whole genome shotgun (WGS) entry which is preliminary data.</text>
</comment>
<sequence length="122" mass="12558">MPVVITTITGLLALVFLAAGLQKVLLLRTVTSNMRRLGASHGLTRLIGTLEILGAIGMTVGIWYPVAGVAATVGIVLLLAGAIGYHARAGDYGRRTRRSDAFAPPVLLILTGVLGALLLSGA</sequence>
<proteinExistence type="predicted"/>
<evidence type="ECO:0000256" key="3">
    <source>
        <dbReference type="ARBA" id="ARBA00022989"/>
    </source>
</evidence>
<dbReference type="GO" id="GO:0016020">
    <property type="term" value="C:membrane"/>
    <property type="evidence" value="ECO:0007669"/>
    <property type="project" value="UniProtKB-SubCell"/>
</dbReference>
<evidence type="ECO:0000256" key="4">
    <source>
        <dbReference type="ARBA" id="ARBA00023136"/>
    </source>
</evidence>
<reference evidence="6 7" key="1">
    <citation type="submission" date="2019-06" db="EMBL/GenBank/DDBJ databases">
        <title>Sequencing the genomes of 1000 actinobacteria strains.</title>
        <authorList>
            <person name="Klenk H.-P."/>
        </authorList>
    </citation>
    <scope>NUCLEOTIDE SEQUENCE [LARGE SCALE GENOMIC DNA]</scope>
    <source>
        <strain evidence="6 7">DSM 45511</strain>
    </source>
</reference>
<gene>
    <name evidence="6" type="ORF">FB388_4205</name>
</gene>